<gene>
    <name evidence="1" type="ORF">ACFQ5N_06395</name>
</gene>
<evidence type="ECO:0000313" key="2">
    <source>
        <dbReference type="Proteomes" id="UP001597241"/>
    </source>
</evidence>
<keyword evidence="2" id="KW-1185">Reference proteome</keyword>
<evidence type="ECO:0000313" key="1">
    <source>
        <dbReference type="EMBL" id="MFD1293461.1"/>
    </source>
</evidence>
<accession>A0ABW3WP50</accession>
<dbReference type="Proteomes" id="UP001597241">
    <property type="component" value="Unassembled WGS sequence"/>
</dbReference>
<organism evidence="1 2">
    <name type="scientific">Lutibacter holmesii</name>
    <dbReference type="NCBI Taxonomy" id="1137985"/>
    <lineage>
        <taxon>Bacteria</taxon>
        <taxon>Pseudomonadati</taxon>
        <taxon>Bacteroidota</taxon>
        <taxon>Flavobacteriia</taxon>
        <taxon>Flavobacteriales</taxon>
        <taxon>Flavobacteriaceae</taxon>
        <taxon>Lutibacter</taxon>
    </lineage>
</organism>
<dbReference type="RefSeq" id="WP_386808660.1">
    <property type="nucleotide sequence ID" value="NZ_JBHTMV010000003.1"/>
</dbReference>
<sequence>MDKSTLDWVLNKHFKYDRLFGESTIKKYFVKYYVNNQDGSKFDFIWSFYQYQIIKTTETTSNIYLLNDILSKIYFQMVQFRRKYDNELANDLMQLSLDCSVKSYMPVDGFKMEISIISNACDCDYCESMNGKKFDGNDMLINKRYRAEKCTSSKGCRTIYSQVPARDKKGKLNRI</sequence>
<reference evidence="2" key="1">
    <citation type="journal article" date="2019" name="Int. J. Syst. Evol. Microbiol.">
        <title>The Global Catalogue of Microorganisms (GCM) 10K type strain sequencing project: providing services to taxonomists for standard genome sequencing and annotation.</title>
        <authorList>
            <consortium name="The Broad Institute Genomics Platform"/>
            <consortium name="The Broad Institute Genome Sequencing Center for Infectious Disease"/>
            <person name="Wu L."/>
            <person name="Ma J."/>
        </authorList>
    </citation>
    <scope>NUCLEOTIDE SEQUENCE [LARGE SCALE GENOMIC DNA]</scope>
    <source>
        <strain evidence="2">CCUG 62221</strain>
    </source>
</reference>
<name>A0ABW3WP50_9FLAO</name>
<dbReference type="EMBL" id="JBHTMV010000003">
    <property type="protein sequence ID" value="MFD1293461.1"/>
    <property type="molecule type" value="Genomic_DNA"/>
</dbReference>
<comment type="caution">
    <text evidence="1">The sequence shown here is derived from an EMBL/GenBank/DDBJ whole genome shotgun (WGS) entry which is preliminary data.</text>
</comment>
<protein>
    <submittedName>
        <fullName evidence="1">Uncharacterized protein</fullName>
    </submittedName>
</protein>
<proteinExistence type="predicted"/>